<name>A0A2S7URJ3_9GAMM</name>
<dbReference type="Proteomes" id="UP000239007">
    <property type="component" value="Unassembled WGS sequence"/>
</dbReference>
<keyword evidence="1" id="KW-0812">Transmembrane</keyword>
<dbReference type="EMBL" id="MSCH01000003">
    <property type="protein sequence ID" value="PQJ52365.1"/>
    <property type="molecule type" value="Genomic_DNA"/>
</dbReference>
<comment type="caution">
    <text evidence="2">The sequence shown here is derived from an EMBL/GenBank/DDBJ whole genome shotgun (WGS) entry which is preliminary data.</text>
</comment>
<protein>
    <recommendedName>
        <fullName evidence="4">Iron transporter</fullName>
    </recommendedName>
</protein>
<organism evidence="2 3">
    <name type="scientific">Psychrosphaera saromensis</name>
    <dbReference type="NCBI Taxonomy" id="716813"/>
    <lineage>
        <taxon>Bacteria</taxon>
        <taxon>Pseudomonadati</taxon>
        <taxon>Pseudomonadota</taxon>
        <taxon>Gammaproteobacteria</taxon>
        <taxon>Alteromonadales</taxon>
        <taxon>Pseudoalteromonadaceae</taxon>
        <taxon>Psychrosphaera</taxon>
    </lineage>
</organism>
<dbReference type="RefSeq" id="WP_105050824.1">
    <property type="nucleotide sequence ID" value="NZ_BMYG01000005.1"/>
</dbReference>
<keyword evidence="1" id="KW-1133">Transmembrane helix</keyword>
<keyword evidence="1" id="KW-0472">Membrane</keyword>
<evidence type="ECO:0000313" key="3">
    <source>
        <dbReference type="Proteomes" id="UP000239007"/>
    </source>
</evidence>
<dbReference type="AlphaFoldDB" id="A0A2S7URJ3"/>
<feature type="transmembrane region" description="Helical" evidence="1">
    <location>
        <begin position="71"/>
        <end position="90"/>
    </location>
</feature>
<feature type="transmembrane region" description="Helical" evidence="1">
    <location>
        <begin position="44"/>
        <end position="64"/>
    </location>
</feature>
<evidence type="ECO:0000313" key="2">
    <source>
        <dbReference type="EMBL" id="PQJ52365.1"/>
    </source>
</evidence>
<evidence type="ECO:0008006" key="4">
    <source>
        <dbReference type="Google" id="ProtNLM"/>
    </source>
</evidence>
<keyword evidence="3" id="KW-1185">Reference proteome</keyword>
<gene>
    <name evidence="2" type="ORF">BTO11_00990</name>
</gene>
<evidence type="ECO:0000256" key="1">
    <source>
        <dbReference type="SAM" id="Phobius"/>
    </source>
</evidence>
<reference evidence="2 3" key="1">
    <citation type="submission" date="2016-12" db="EMBL/GenBank/DDBJ databases">
        <title>Diversity of luminous bacteria.</title>
        <authorList>
            <person name="Yoshizawa S."/>
            <person name="Kogure K."/>
        </authorList>
    </citation>
    <scope>NUCLEOTIDE SEQUENCE [LARGE SCALE GENOMIC DNA]</scope>
    <source>
        <strain evidence="2 3">SA4-48</strain>
    </source>
</reference>
<feature type="transmembrane region" description="Helical" evidence="1">
    <location>
        <begin position="12"/>
        <end position="32"/>
    </location>
</feature>
<proteinExistence type="predicted"/>
<sequence length="94" mass="10711">MKHKLDVFSRVIAAVIGGYALSVAFSFAFAQLLVWGKVCELNEAVMSASMLSYVVYFIVIIACFCRKSAWLLWRDILLSLCLFGVIYYMLVVKW</sequence>
<accession>A0A2S7URJ3</accession>
<dbReference type="OrthoDB" id="6388948at2"/>